<dbReference type="EC" id="2.4.2.31" evidence="2"/>
<evidence type="ECO:0000313" key="2">
    <source>
        <dbReference type="EMBL" id="KIU20492.1"/>
    </source>
</evidence>
<dbReference type="Gene3D" id="3.90.176.10">
    <property type="entry name" value="Toxin ADP-ribosyltransferase, Chain A, domain 1"/>
    <property type="match status" value="1"/>
</dbReference>
<organism evidence="2 3">
    <name type="scientific">Weissella cibaria</name>
    <dbReference type="NCBI Taxonomy" id="137591"/>
    <lineage>
        <taxon>Bacteria</taxon>
        <taxon>Bacillati</taxon>
        <taxon>Bacillota</taxon>
        <taxon>Bacilli</taxon>
        <taxon>Lactobacillales</taxon>
        <taxon>Lactobacillaceae</taxon>
        <taxon>Weissella</taxon>
    </lineage>
</organism>
<dbReference type="GO" id="GO:0005576">
    <property type="term" value="C:extracellular region"/>
    <property type="evidence" value="ECO:0007669"/>
    <property type="project" value="InterPro"/>
</dbReference>
<dbReference type="GO" id="GO:0106274">
    <property type="term" value="F:NAD+-protein-arginine ADP-ribosyltransferase activity"/>
    <property type="evidence" value="ECO:0007669"/>
    <property type="project" value="UniProtKB-EC"/>
</dbReference>
<gene>
    <name evidence="2" type="ORF">ab3b_02171</name>
</gene>
<name>A0A0D1LPI6_9LACO</name>
<keyword evidence="2" id="KW-0328">Glycosyltransferase</keyword>
<dbReference type="SUPFAM" id="SSF56399">
    <property type="entry name" value="ADP-ribosylation"/>
    <property type="match status" value="1"/>
</dbReference>
<dbReference type="Pfam" id="PF03496">
    <property type="entry name" value="ADPrib_exo_Tox"/>
    <property type="match status" value="1"/>
</dbReference>
<proteinExistence type="predicted"/>
<comment type="caution">
    <text evidence="2">The sequence shown here is derived from an EMBL/GenBank/DDBJ whole genome shotgun (WGS) entry which is preliminary data.</text>
</comment>
<dbReference type="Proteomes" id="UP000032289">
    <property type="component" value="Unassembled WGS sequence"/>
</dbReference>
<dbReference type="PROSITE" id="PS51996">
    <property type="entry name" value="TR_MART"/>
    <property type="match status" value="1"/>
</dbReference>
<protein>
    <submittedName>
        <fullName evidence="2">NAD(+)--arginine ADP-ribosyltransferase EFV</fullName>
        <ecNumber evidence="2">2.4.2.31</ecNumber>
    </submittedName>
</protein>
<dbReference type="InterPro" id="IPR003540">
    <property type="entry name" value="ADP-ribosyltransferase"/>
</dbReference>
<dbReference type="PATRIC" id="fig|137591.24.peg.2120"/>
<sequence precursor="true">MNAMKMWQTSLLVTFGIAGLIGTTTPVAVHADGAQSSQSATTATVQSNINYTLAGDAIAVQKLRLGKTMTDGTTLVKIYYMKAGETLKLSGPYTDLGGYTVTSTDLPKIDTDKYVYVLNDEGLSQDGLTLNHQDPATKMSKVEPKFSQYSQTWAKHLSKKQVAAINEYSKNYGDMNNWLRGLNKHASKATKAEIKSIDTAFKRFKNPKATTVWRGLSTDGFKAGLTGKLRVGATYRDKGYMSATFDQEIAKKYGTGIVLEITLPKGKSTGAYIGNLSDWKIEKEYLIKHGSQFKVTGIADLGDNKLVSLKYVK</sequence>
<accession>A0A0D1LPI6</accession>
<feature type="domain" description="ADP ribosyltransferase" evidence="1">
    <location>
        <begin position="148"/>
        <end position="300"/>
    </location>
</feature>
<evidence type="ECO:0000259" key="1">
    <source>
        <dbReference type="Pfam" id="PF03496"/>
    </source>
</evidence>
<reference evidence="2 3" key="1">
    <citation type="journal article" date="2015" name="Microbiology (Mosc.)">
        <title>Genomics of the Weissella cibaria species with an examination of its metabolic traits.</title>
        <authorList>
            <person name="Lynch K.M."/>
            <person name="Lucid A."/>
            <person name="Arendt E.K."/>
            <person name="Sleator R.D."/>
            <person name="Lucey B."/>
            <person name="Coffey A."/>
        </authorList>
    </citation>
    <scope>NUCLEOTIDE SEQUENCE [LARGE SCALE GENOMIC DNA]</scope>
    <source>
        <strain evidence="2 3">AB3b</strain>
    </source>
</reference>
<dbReference type="EMBL" id="JWHT01000059">
    <property type="protein sequence ID" value="KIU20492.1"/>
    <property type="molecule type" value="Genomic_DNA"/>
</dbReference>
<evidence type="ECO:0000313" key="3">
    <source>
        <dbReference type="Proteomes" id="UP000032289"/>
    </source>
</evidence>
<dbReference type="AlphaFoldDB" id="A0A0D1LPI6"/>
<keyword evidence="2" id="KW-0808">Transferase</keyword>